<keyword evidence="4 10" id="KW-0560">Oxidoreductase</keyword>
<dbReference type="GO" id="GO:0030091">
    <property type="term" value="P:protein repair"/>
    <property type="evidence" value="ECO:0007669"/>
    <property type="project" value="InterPro"/>
</dbReference>
<evidence type="ECO:0000256" key="1">
    <source>
        <dbReference type="ARBA" id="ARBA00008076"/>
    </source>
</evidence>
<gene>
    <name evidence="14" type="primary">msrAB</name>
    <name evidence="11" type="synonym">msrA</name>
    <name evidence="10" type="synonym">msrB</name>
    <name evidence="14" type="ORF">HKX40_01785</name>
</gene>
<evidence type="ECO:0000256" key="5">
    <source>
        <dbReference type="ARBA" id="ARBA00023268"/>
    </source>
</evidence>
<dbReference type="InterPro" id="IPR036509">
    <property type="entry name" value="Met_Sox_Rdtase_MsrA_sf"/>
</dbReference>
<dbReference type="Pfam" id="PF01625">
    <property type="entry name" value="PMSR"/>
    <property type="match status" value="1"/>
</dbReference>
<comment type="caution">
    <text evidence="14">The sequence shown here is derived from an EMBL/GenBank/DDBJ whole genome shotgun (WGS) entry which is preliminary data.</text>
</comment>
<dbReference type="HAMAP" id="MF_01400">
    <property type="entry name" value="MsrB"/>
    <property type="match status" value="1"/>
</dbReference>
<reference evidence="14 15" key="1">
    <citation type="submission" date="2020-05" db="EMBL/GenBank/DDBJ databases">
        <authorList>
            <person name="Niu N."/>
        </authorList>
    </citation>
    <scope>NUCLEOTIDE SEQUENCE [LARGE SCALE GENOMIC DNA]</scope>
    <source>
        <strain evidence="14 15">LMG10982</strain>
    </source>
</reference>
<dbReference type="EC" id="1.8.4.11" evidence="11"/>
<organism evidence="14 15">
    <name type="scientific">Pelistega europaea</name>
    <dbReference type="NCBI Taxonomy" id="106147"/>
    <lineage>
        <taxon>Bacteria</taxon>
        <taxon>Pseudomonadati</taxon>
        <taxon>Pseudomonadota</taxon>
        <taxon>Betaproteobacteria</taxon>
        <taxon>Burkholderiales</taxon>
        <taxon>Alcaligenaceae</taxon>
        <taxon>Pelistega</taxon>
    </lineage>
</organism>
<evidence type="ECO:0000259" key="13">
    <source>
        <dbReference type="PROSITE" id="PS51790"/>
    </source>
</evidence>
<dbReference type="FunFam" id="3.30.1060.10:FF:000007">
    <property type="entry name" value="Peptide methionine sulfoxide reductase msrA/msrB"/>
    <property type="match status" value="1"/>
</dbReference>
<comment type="similarity">
    <text evidence="1">In the C-terminal section; belongs to the MsrB Met sulfoxide reductase family.</text>
</comment>
<dbReference type="PANTHER" id="PTHR10173">
    <property type="entry name" value="METHIONINE SULFOXIDE REDUCTASE"/>
    <property type="match status" value="1"/>
</dbReference>
<feature type="domain" description="MsrB" evidence="13">
    <location>
        <begin position="344"/>
        <end position="467"/>
    </location>
</feature>
<comment type="catalytic activity">
    <reaction evidence="7 11">
        <text>L-methionyl-[protein] + [thioredoxin]-disulfide + H2O = L-methionyl-(S)-S-oxide-[protein] + [thioredoxin]-dithiol</text>
        <dbReference type="Rhea" id="RHEA:14217"/>
        <dbReference type="Rhea" id="RHEA-COMP:10698"/>
        <dbReference type="Rhea" id="RHEA-COMP:10700"/>
        <dbReference type="Rhea" id="RHEA-COMP:12313"/>
        <dbReference type="Rhea" id="RHEA-COMP:12315"/>
        <dbReference type="ChEBI" id="CHEBI:15377"/>
        <dbReference type="ChEBI" id="CHEBI:16044"/>
        <dbReference type="ChEBI" id="CHEBI:29950"/>
        <dbReference type="ChEBI" id="CHEBI:44120"/>
        <dbReference type="ChEBI" id="CHEBI:50058"/>
        <dbReference type="EC" id="1.8.4.11"/>
    </reaction>
</comment>
<dbReference type="SUPFAM" id="SSF52833">
    <property type="entry name" value="Thioredoxin-like"/>
    <property type="match status" value="1"/>
</dbReference>
<dbReference type="NCBIfam" id="NF010625">
    <property type="entry name" value="PRK14018.1"/>
    <property type="match status" value="1"/>
</dbReference>
<keyword evidence="15" id="KW-1185">Reference proteome</keyword>
<evidence type="ECO:0000256" key="6">
    <source>
        <dbReference type="ARBA" id="ARBA00024679"/>
    </source>
</evidence>
<comment type="similarity">
    <text evidence="11">Belongs to the MsrA Met sulfoxide reductase family.</text>
</comment>
<evidence type="ECO:0000256" key="10">
    <source>
        <dbReference type="HAMAP-Rule" id="MF_01400"/>
    </source>
</evidence>
<comment type="function">
    <text evidence="6 11">Has an important function as a repair enzyme for proteins that have been inactivated by oxidation. Catalyzes the reversible oxidation-reduction of methionine sulfoxide in proteins to methionine.</text>
</comment>
<comment type="catalytic activity">
    <reaction evidence="9 11">
        <text>[thioredoxin]-disulfide + L-methionine + H2O = L-methionine (S)-S-oxide + [thioredoxin]-dithiol</text>
        <dbReference type="Rhea" id="RHEA:19993"/>
        <dbReference type="Rhea" id="RHEA-COMP:10698"/>
        <dbReference type="Rhea" id="RHEA-COMP:10700"/>
        <dbReference type="ChEBI" id="CHEBI:15377"/>
        <dbReference type="ChEBI" id="CHEBI:29950"/>
        <dbReference type="ChEBI" id="CHEBI:50058"/>
        <dbReference type="ChEBI" id="CHEBI:57844"/>
        <dbReference type="ChEBI" id="CHEBI:58772"/>
        <dbReference type="EC" id="1.8.4.11"/>
    </reaction>
</comment>
<evidence type="ECO:0000256" key="2">
    <source>
        <dbReference type="ARBA" id="ARBA00011017"/>
    </source>
</evidence>
<comment type="catalytic activity">
    <reaction evidence="8 10">
        <text>L-methionyl-[protein] + [thioredoxin]-disulfide + H2O = L-methionyl-(R)-S-oxide-[protein] + [thioredoxin]-dithiol</text>
        <dbReference type="Rhea" id="RHEA:24164"/>
        <dbReference type="Rhea" id="RHEA-COMP:10698"/>
        <dbReference type="Rhea" id="RHEA-COMP:10700"/>
        <dbReference type="Rhea" id="RHEA-COMP:12313"/>
        <dbReference type="Rhea" id="RHEA-COMP:12314"/>
        <dbReference type="ChEBI" id="CHEBI:15377"/>
        <dbReference type="ChEBI" id="CHEBI:16044"/>
        <dbReference type="ChEBI" id="CHEBI:29950"/>
        <dbReference type="ChEBI" id="CHEBI:45764"/>
        <dbReference type="ChEBI" id="CHEBI:50058"/>
        <dbReference type="EC" id="1.8.4.12"/>
    </reaction>
</comment>
<dbReference type="InterPro" id="IPR028427">
    <property type="entry name" value="Met_Sox_Rdtase_MsrB"/>
</dbReference>
<dbReference type="SUPFAM" id="SSF51316">
    <property type="entry name" value="Mss4-like"/>
    <property type="match status" value="1"/>
</dbReference>
<name>A0A7Y4L8H2_9BURK</name>
<evidence type="ECO:0000313" key="14">
    <source>
        <dbReference type="EMBL" id="NOL48873.1"/>
    </source>
</evidence>
<dbReference type="Pfam" id="PF08534">
    <property type="entry name" value="Redoxin"/>
    <property type="match status" value="1"/>
</dbReference>
<dbReference type="HAMAP" id="MF_01401">
    <property type="entry name" value="MsrA"/>
    <property type="match status" value="1"/>
</dbReference>
<proteinExistence type="inferred from homology"/>
<dbReference type="InterPro" id="IPR002569">
    <property type="entry name" value="Met_Sox_Rdtase_MsrA_dom"/>
</dbReference>
<dbReference type="Pfam" id="PF01641">
    <property type="entry name" value="SelR"/>
    <property type="match status" value="1"/>
</dbReference>
<sequence>MSSIQPIFPGGILKQISDLKNADGRSVPIDKSRKTYVKFWASWCPLCLSELEELNELAASKPDFNVITIMSPGYLGEKPLAATQEWLKKLPQIKNLTVLLNPQGTIAKSLGVRVYPTSMFLNETGEIERMQRGSITIHDVKNIMKDSTVSLEKATSSHPLKAYDNTQKPIKSEIVYLAGGCFWGMEAYFQRISGVLDVESGYANGQTANPSYQDVIAGSGHAETVKITYDANQLTLPVILQYYFRVIDPTSLNKQGNDRGIQYRTGIYYTDIAQKPIIDKAIQEESKNWDRPIVVEVKPLDNYYPAEEYHQDYLQKNPNGYCHIDVTKADEVIVDPTSYHKPSDEEIRQKLSTQAYEITQHAATERAFTNQYWNFFEPGIYVDVVSGEPLFSSSDKFDSQCGWPSFVKPIAPEVVKYRRDTSYNMNRIEVRSRVADAHLGHVFEDGPRDRGGLRYCINGAALRFIPKDQMQAQGYGYLLNRIQVLK</sequence>
<comment type="caution">
    <text evidence="10">Lacks conserved residue(s) required for the propagation of feature annotation.</text>
</comment>
<feature type="domain" description="Thioredoxin" evidence="12">
    <location>
        <begin position="7"/>
        <end position="136"/>
    </location>
</feature>
<evidence type="ECO:0000256" key="4">
    <source>
        <dbReference type="ARBA" id="ARBA00023002"/>
    </source>
</evidence>
<dbReference type="InterPro" id="IPR002579">
    <property type="entry name" value="Met_Sox_Rdtase_MsrB_dom"/>
</dbReference>
<dbReference type="Proteomes" id="UP000541421">
    <property type="component" value="Unassembled WGS sequence"/>
</dbReference>
<dbReference type="FunFam" id="2.170.150.20:FF:000003">
    <property type="entry name" value="Peptide methionine sulfoxide reductase MsrB"/>
    <property type="match status" value="1"/>
</dbReference>
<keyword evidence="5" id="KW-0511">Multifunctional enzyme</keyword>
<dbReference type="InterPro" id="IPR013740">
    <property type="entry name" value="Redoxin"/>
</dbReference>
<evidence type="ECO:0000313" key="15">
    <source>
        <dbReference type="Proteomes" id="UP000541421"/>
    </source>
</evidence>
<dbReference type="Gene3D" id="3.40.30.10">
    <property type="entry name" value="Glutaredoxin"/>
    <property type="match status" value="1"/>
</dbReference>
<evidence type="ECO:0000256" key="8">
    <source>
        <dbReference type="ARBA" id="ARBA00048488"/>
    </source>
</evidence>
<dbReference type="GO" id="GO:0005737">
    <property type="term" value="C:cytoplasm"/>
    <property type="evidence" value="ECO:0007669"/>
    <property type="project" value="TreeGrafter"/>
</dbReference>
<evidence type="ECO:0000256" key="3">
    <source>
        <dbReference type="ARBA" id="ARBA00022833"/>
    </source>
</evidence>
<dbReference type="GO" id="GO:0008113">
    <property type="term" value="F:peptide-methionine (S)-S-oxide reductase activity"/>
    <property type="evidence" value="ECO:0007669"/>
    <property type="project" value="UniProtKB-UniRule"/>
</dbReference>
<comment type="similarity">
    <text evidence="2">In the N-terminal section; belongs to the MsrA Met sulfoxide reductase family.</text>
</comment>
<dbReference type="Gene3D" id="2.170.150.20">
    <property type="entry name" value="Peptide methionine sulfoxide reductase"/>
    <property type="match status" value="1"/>
</dbReference>
<dbReference type="EMBL" id="JABGBO010000002">
    <property type="protein sequence ID" value="NOL48873.1"/>
    <property type="molecule type" value="Genomic_DNA"/>
</dbReference>
<evidence type="ECO:0000256" key="9">
    <source>
        <dbReference type="ARBA" id="ARBA00048782"/>
    </source>
</evidence>
<evidence type="ECO:0000256" key="7">
    <source>
        <dbReference type="ARBA" id="ARBA00047806"/>
    </source>
</evidence>
<evidence type="ECO:0000256" key="11">
    <source>
        <dbReference type="HAMAP-Rule" id="MF_01401"/>
    </source>
</evidence>
<dbReference type="Gene3D" id="3.30.1060.10">
    <property type="entry name" value="Peptide methionine sulphoxide reductase MsrA"/>
    <property type="match status" value="1"/>
</dbReference>
<dbReference type="NCBIfam" id="TIGR00401">
    <property type="entry name" value="msrA"/>
    <property type="match status" value="1"/>
</dbReference>
<dbReference type="PROSITE" id="PS51352">
    <property type="entry name" value="THIOREDOXIN_2"/>
    <property type="match status" value="1"/>
</dbReference>
<accession>A0A7Y4L8H2</accession>
<feature type="active site" description="Nucleophile" evidence="10">
    <location>
        <position position="456"/>
    </location>
</feature>
<dbReference type="NCBIfam" id="TIGR00357">
    <property type="entry name" value="peptide-methionine (R)-S-oxide reductase MsrB"/>
    <property type="match status" value="1"/>
</dbReference>
<keyword evidence="3" id="KW-0862">Zinc</keyword>
<dbReference type="InterPro" id="IPR036249">
    <property type="entry name" value="Thioredoxin-like_sf"/>
</dbReference>
<dbReference type="GO" id="GO:0033743">
    <property type="term" value="F:peptide-methionine (R)-S-oxide reductase activity"/>
    <property type="evidence" value="ECO:0007669"/>
    <property type="project" value="UniProtKB-UniRule"/>
</dbReference>
<dbReference type="PANTHER" id="PTHR10173:SF59">
    <property type="entry name" value="PEPTIDE METHIONINE SULFOXIDE REDUCTASE MSRA_MSRB"/>
    <property type="match status" value="1"/>
</dbReference>
<dbReference type="InterPro" id="IPR011057">
    <property type="entry name" value="Mss4-like_sf"/>
</dbReference>
<feature type="active site" evidence="11">
    <location>
        <position position="181"/>
    </location>
</feature>
<dbReference type="EC" id="1.8.4.12" evidence="10"/>
<dbReference type="AlphaFoldDB" id="A0A7Y4L8H2"/>
<dbReference type="CDD" id="cd02966">
    <property type="entry name" value="TlpA_like_family"/>
    <property type="match status" value="1"/>
</dbReference>
<dbReference type="SUPFAM" id="SSF55068">
    <property type="entry name" value="Peptide methionine sulfoxide reductase"/>
    <property type="match status" value="1"/>
</dbReference>
<comment type="similarity">
    <text evidence="10">Belongs to the MsrB Met sulfoxide reductase family.</text>
</comment>
<dbReference type="GO" id="GO:0006979">
    <property type="term" value="P:response to oxidative stress"/>
    <property type="evidence" value="ECO:0007669"/>
    <property type="project" value="InterPro"/>
</dbReference>
<protein>
    <recommendedName>
        <fullName evidence="10 11">Multifunctional fusion protein</fullName>
    </recommendedName>
    <domain>
        <recommendedName>
            <fullName evidence="11">Peptide methionine sulfoxide reductase MsrA</fullName>
            <shortName evidence="11">Protein-methionine-S-oxide reductase</shortName>
            <ecNumber evidence="11">1.8.4.11</ecNumber>
        </recommendedName>
        <alternativeName>
            <fullName evidence="11">Peptide-methionine (S)-S-oxide reductase</fullName>
            <shortName evidence="11">Peptide Met(O) reductase</shortName>
        </alternativeName>
    </domain>
    <domain>
        <recommendedName>
            <fullName evidence="10">Peptide methionine sulfoxide reductase MsrB</fullName>
            <ecNumber evidence="10">1.8.4.12</ecNumber>
        </recommendedName>
        <alternativeName>
            <fullName evidence="10">Peptide-methionine (R)-S-oxide reductase</fullName>
        </alternativeName>
    </domain>
</protein>
<evidence type="ECO:0000259" key="12">
    <source>
        <dbReference type="PROSITE" id="PS51352"/>
    </source>
</evidence>
<dbReference type="PROSITE" id="PS51790">
    <property type="entry name" value="MSRB"/>
    <property type="match status" value="1"/>
</dbReference>
<dbReference type="InterPro" id="IPR013766">
    <property type="entry name" value="Thioredoxin_domain"/>
</dbReference>